<dbReference type="Gene3D" id="3.40.50.720">
    <property type="entry name" value="NAD(P)-binding Rossmann-like Domain"/>
    <property type="match status" value="1"/>
</dbReference>
<proteinExistence type="inferred from homology"/>
<dbReference type="STRING" id="523844.MSTHT_2031"/>
<dbReference type="CDD" id="cd00757">
    <property type="entry name" value="ThiF_MoeB_HesA_family"/>
    <property type="match status" value="1"/>
</dbReference>
<dbReference type="GO" id="GO:0008641">
    <property type="term" value="F:ubiquitin-like modifier activating enzyme activity"/>
    <property type="evidence" value="ECO:0007669"/>
    <property type="project" value="InterPro"/>
</dbReference>
<reference evidence="3 4" key="1">
    <citation type="submission" date="2014-07" db="EMBL/GenBank/DDBJ databases">
        <title>Methanogenic archaea and the global carbon cycle.</title>
        <authorList>
            <person name="Henriksen J.R."/>
            <person name="Luke J."/>
            <person name="Reinhart S."/>
            <person name="Benedict M.N."/>
            <person name="Youngblut N.D."/>
            <person name="Metcalf M.E."/>
            <person name="Whitaker R.J."/>
            <person name="Metcalf W.W."/>
        </authorList>
    </citation>
    <scope>NUCLEOTIDE SEQUENCE [LARGE SCALE GENOMIC DNA]</scope>
    <source>
        <strain evidence="4">ATCC 43570 / DSM 1825 / OCM 12 / VKM B-1830 / TM-1</strain>
    </source>
</reference>
<evidence type="ECO:0000313" key="3">
    <source>
        <dbReference type="EMBL" id="AKB13789.1"/>
    </source>
</evidence>
<dbReference type="SUPFAM" id="SSF69572">
    <property type="entry name" value="Activating enzymes of the ubiquitin-like proteins"/>
    <property type="match status" value="1"/>
</dbReference>
<dbReference type="RefSeq" id="WP_048167779.1">
    <property type="nucleotide sequence ID" value="NZ_CP009501.1"/>
</dbReference>
<dbReference type="HOGENOM" id="CLU_013325_10_4_2"/>
<evidence type="ECO:0000259" key="2">
    <source>
        <dbReference type="Pfam" id="PF00899"/>
    </source>
</evidence>
<evidence type="ECO:0000256" key="1">
    <source>
        <dbReference type="ARBA" id="ARBA00009919"/>
    </source>
</evidence>
<dbReference type="GO" id="GO:0016779">
    <property type="term" value="F:nucleotidyltransferase activity"/>
    <property type="evidence" value="ECO:0007669"/>
    <property type="project" value="TreeGrafter"/>
</dbReference>
<dbReference type="Pfam" id="PF00899">
    <property type="entry name" value="ThiF"/>
    <property type="match status" value="1"/>
</dbReference>
<dbReference type="Proteomes" id="UP000066529">
    <property type="component" value="Chromosome"/>
</dbReference>
<name>A0A0E3H9B0_METTT</name>
<evidence type="ECO:0000313" key="4">
    <source>
        <dbReference type="Proteomes" id="UP000066529"/>
    </source>
</evidence>
<dbReference type="FunFam" id="3.40.50.720:FF:000080">
    <property type="entry name" value="Thiazole biosynthesis adenylyltransferase ThiF"/>
    <property type="match status" value="1"/>
</dbReference>
<dbReference type="InterPro" id="IPR000594">
    <property type="entry name" value="ThiF_NAD_FAD-bd"/>
</dbReference>
<dbReference type="PANTHER" id="PTHR10953:SF102">
    <property type="entry name" value="ADENYLYLTRANSFERASE AND SULFURTRANSFERASE MOCS3"/>
    <property type="match status" value="1"/>
</dbReference>
<dbReference type="GO" id="GO:0005737">
    <property type="term" value="C:cytoplasm"/>
    <property type="evidence" value="ECO:0007669"/>
    <property type="project" value="TreeGrafter"/>
</dbReference>
<dbReference type="InterPro" id="IPR045886">
    <property type="entry name" value="ThiF/MoeB/HesA"/>
</dbReference>
<organism evidence="3 4">
    <name type="scientific">Methanosarcina thermophila (strain ATCC 43570 / DSM 1825 / OCM 12 / VKM B-1830 / TM-1)</name>
    <dbReference type="NCBI Taxonomy" id="523844"/>
    <lineage>
        <taxon>Archaea</taxon>
        <taxon>Methanobacteriati</taxon>
        <taxon>Methanobacteriota</taxon>
        <taxon>Stenosarchaea group</taxon>
        <taxon>Methanomicrobia</taxon>
        <taxon>Methanosarcinales</taxon>
        <taxon>Methanosarcinaceae</taxon>
        <taxon>Methanosarcina</taxon>
    </lineage>
</organism>
<dbReference type="InterPro" id="IPR035985">
    <property type="entry name" value="Ubiquitin-activating_enz"/>
</dbReference>
<dbReference type="AlphaFoldDB" id="A0A0E3H9B0"/>
<dbReference type="GO" id="GO:0004792">
    <property type="term" value="F:thiosulfate-cyanide sulfurtransferase activity"/>
    <property type="evidence" value="ECO:0007669"/>
    <property type="project" value="TreeGrafter"/>
</dbReference>
<dbReference type="OrthoDB" id="7915at2157"/>
<dbReference type="GeneID" id="41602584"/>
<dbReference type="PANTHER" id="PTHR10953">
    <property type="entry name" value="UBIQUITIN-ACTIVATING ENZYME E1"/>
    <property type="match status" value="1"/>
</dbReference>
<dbReference type="EMBL" id="CP009501">
    <property type="protein sequence ID" value="AKB13789.1"/>
    <property type="molecule type" value="Genomic_DNA"/>
</dbReference>
<dbReference type="PATRIC" id="fig|523844.20.peg.2504"/>
<feature type="domain" description="THIF-type NAD/FAD binding fold" evidence="2">
    <location>
        <begin position="9"/>
        <end position="236"/>
    </location>
</feature>
<sequence>MNDFEREKYSRQILLFGEEGQERLKNARVLVAGVGGLGSPVSTYLAIAGVGKIILADFDTVEASNLNRQFLHHEKDIGRLKVESAKEKLLSMNPDIKVETIAELLTESNLEVLVPECDVIVDALDNLETRHMLNRLAIKRRIPLIHGAVTGYDGQVTTIIPGETPCFYCIFPRISKKEVFPVLGATPGIIGAIQANEAIKFLTGQGKLLNGRLLFWNGLSGNFTEISLSKLNNCPVCGYLNNKGENK</sequence>
<protein>
    <submittedName>
        <fullName evidence="3">Dinucleotide-utilizing enzymes involved in molybdopterin and thiamine biosynthesis family 2</fullName>
    </submittedName>
</protein>
<gene>
    <name evidence="3" type="ORF">MSTHT_2031</name>
</gene>
<accession>A0A0E3H9B0</accession>
<comment type="similarity">
    <text evidence="1">Belongs to the HesA/MoeB/ThiF family.</text>
</comment>
<dbReference type="KEGG" id="mthr:MSTHT_2031"/>